<keyword evidence="1" id="KW-0456">Lyase</keyword>
<dbReference type="AlphaFoldDB" id="A0A388SCV6"/>
<dbReference type="Proteomes" id="UP000266091">
    <property type="component" value="Unassembled WGS sequence"/>
</dbReference>
<evidence type="ECO:0000313" key="3">
    <source>
        <dbReference type="EMBL" id="GBO94128.1"/>
    </source>
</evidence>
<protein>
    <submittedName>
        <fullName evidence="3">D-galactarate dehydratase</fullName>
    </submittedName>
</protein>
<organism evidence="3 4">
    <name type="scientific">Mesosutterella multiformis</name>
    <dbReference type="NCBI Taxonomy" id="2259133"/>
    <lineage>
        <taxon>Bacteria</taxon>
        <taxon>Pseudomonadati</taxon>
        <taxon>Pseudomonadota</taxon>
        <taxon>Betaproteobacteria</taxon>
        <taxon>Burkholderiales</taxon>
        <taxon>Sutterellaceae</taxon>
        <taxon>Mesosutterella</taxon>
    </lineage>
</organism>
<reference evidence="3 4" key="1">
    <citation type="journal article" date="2018" name="Int. J. Syst. Evol. Microbiol.">
        <title>Mesosutterella multiformis gen. nov., sp. nov., a member of the family Sutterellaceae and Sutterella megalosphaeroides sp. nov., isolated from human faeces.</title>
        <authorList>
            <person name="Sakamoto M."/>
            <person name="Ikeyama N."/>
            <person name="Kunihiro T."/>
            <person name="Iino T."/>
            <person name="Yuki M."/>
            <person name="Ohkuma M."/>
        </authorList>
    </citation>
    <scope>NUCLEOTIDE SEQUENCE [LARGE SCALE GENOMIC DNA]</scope>
    <source>
        <strain evidence="3 4">4NBBH2</strain>
    </source>
</reference>
<sequence length="100" mass="10375">MLALLLNPEDTVATALSDAAAGDTAEIILGREKTGRLVTALDAVPFGFKIAVSPMKKGSLVIKYGLPIGVASRDIAPGSLVHIHNIEGARGRGDLKENAK</sequence>
<accession>A0A401LMJ5</accession>
<proteinExistence type="predicted"/>
<gene>
    <name evidence="3" type="ORF">MESMUL_14820</name>
</gene>
<comment type="caution">
    <text evidence="3">The sequence shown here is derived from an EMBL/GenBank/DDBJ whole genome shotgun (WGS) entry which is preliminary data.</text>
</comment>
<accession>A0A388SCV6</accession>
<dbReference type="RefSeq" id="WP_116270382.1">
    <property type="nucleotide sequence ID" value="NZ_BGZJ01000001.1"/>
</dbReference>
<dbReference type="InterPro" id="IPR013974">
    <property type="entry name" value="SAF"/>
</dbReference>
<dbReference type="CDD" id="cd11613">
    <property type="entry name" value="SAF_AH_GD"/>
    <property type="match status" value="1"/>
</dbReference>
<keyword evidence="4" id="KW-1185">Reference proteome</keyword>
<dbReference type="EMBL" id="BGZJ01000001">
    <property type="protein sequence ID" value="GBO94128.1"/>
    <property type="molecule type" value="Genomic_DNA"/>
</dbReference>
<feature type="domain" description="SAF" evidence="2">
    <location>
        <begin position="10"/>
        <end position="87"/>
    </location>
</feature>
<dbReference type="InterPro" id="IPR044144">
    <property type="entry name" value="SAF_UxaA/GarD"/>
</dbReference>
<name>A0A388SCV6_9BURK</name>
<evidence type="ECO:0000259" key="2">
    <source>
        <dbReference type="SMART" id="SM00858"/>
    </source>
</evidence>
<dbReference type="SMART" id="SM00858">
    <property type="entry name" value="SAF"/>
    <property type="match status" value="1"/>
</dbReference>
<evidence type="ECO:0000256" key="1">
    <source>
        <dbReference type="ARBA" id="ARBA00023239"/>
    </source>
</evidence>
<dbReference type="OrthoDB" id="9804574at2"/>
<dbReference type="Gene3D" id="2.30.130.110">
    <property type="match status" value="1"/>
</dbReference>
<evidence type="ECO:0000313" key="4">
    <source>
        <dbReference type="Proteomes" id="UP000266091"/>
    </source>
</evidence>
<dbReference type="Pfam" id="PF08666">
    <property type="entry name" value="SAF"/>
    <property type="match status" value="1"/>
</dbReference>
<dbReference type="GO" id="GO:0016829">
    <property type="term" value="F:lyase activity"/>
    <property type="evidence" value="ECO:0007669"/>
    <property type="project" value="UniProtKB-KW"/>
</dbReference>